<dbReference type="EMBL" id="JAIZAY010000010">
    <property type="protein sequence ID" value="KAJ8034442.1"/>
    <property type="molecule type" value="Genomic_DNA"/>
</dbReference>
<keyword evidence="1" id="KW-0378">Hydrolase</keyword>
<evidence type="ECO:0000256" key="1">
    <source>
        <dbReference type="RuleBase" id="RU363044"/>
    </source>
</evidence>
<proteinExistence type="inferred from homology"/>
<dbReference type="InterPro" id="IPR005135">
    <property type="entry name" value="Endo/exonuclease/phosphatase"/>
</dbReference>
<comment type="caution">
    <text evidence="3">The sequence shown here is derived from an EMBL/GenBank/DDBJ whole genome shotgun (WGS) entry which is preliminary data.</text>
</comment>
<dbReference type="CDD" id="cd18809">
    <property type="entry name" value="SF1_C_RecD"/>
    <property type="match status" value="1"/>
</dbReference>
<keyword evidence="1" id="KW-0227">DNA damage</keyword>
<comment type="catalytic activity">
    <reaction evidence="1">
        <text>ATP + H2O = ADP + phosphate + H(+)</text>
        <dbReference type="Rhea" id="RHEA:13065"/>
        <dbReference type="ChEBI" id="CHEBI:15377"/>
        <dbReference type="ChEBI" id="CHEBI:15378"/>
        <dbReference type="ChEBI" id="CHEBI:30616"/>
        <dbReference type="ChEBI" id="CHEBI:43474"/>
        <dbReference type="ChEBI" id="CHEBI:456216"/>
        <dbReference type="EC" id="5.6.2.3"/>
    </reaction>
</comment>
<name>A0A9Q1BX30_HOLLE</name>
<organism evidence="3 4">
    <name type="scientific">Holothuria leucospilota</name>
    <name type="common">Black long sea cucumber</name>
    <name type="synonym">Mertensiothuria leucospilota</name>
    <dbReference type="NCBI Taxonomy" id="206669"/>
    <lineage>
        <taxon>Eukaryota</taxon>
        <taxon>Metazoa</taxon>
        <taxon>Echinodermata</taxon>
        <taxon>Eleutherozoa</taxon>
        <taxon>Echinozoa</taxon>
        <taxon>Holothuroidea</taxon>
        <taxon>Aspidochirotacea</taxon>
        <taxon>Aspidochirotida</taxon>
        <taxon>Holothuriidae</taxon>
        <taxon>Holothuria</taxon>
    </lineage>
</organism>
<keyword evidence="1" id="KW-0234">DNA repair</keyword>
<dbReference type="Proteomes" id="UP001152320">
    <property type="component" value="Chromosome 10"/>
</dbReference>
<accession>A0A9Q1BX30</accession>
<dbReference type="SUPFAM" id="SSF52540">
    <property type="entry name" value="P-loop containing nucleoside triphosphate hydrolases"/>
    <property type="match status" value="2"/>
</dbReference>
<dbReference type="Pfam" id="PF03372">
    <property type="entry name" value="Exo_endo_phos"/>
    <property type="match status" value="1"/>
</dbReference>
<dbReference type="GO" id="GO:0016787">
    <property type="term" value="F:hydrolase activity"/>
    <property type="evidence" value="ECO:0007669"/>
    <property type="project" value="UniProtKB-KW"/>
</dbReference>
<dbReference type="PANTHER" id="PTHR47642:SF3">
    <property type="entry name" value="ATP-DEPENDENT DNA HELICASE"/>
    <property type="match status" value="1"/>
</dbReference>
<reference evidence="3" key="1">
    <citation type="submission" date="2021-10" db="EMBL/GenBank/DDBJ databases">
        <title>Tropical sea cucumber genome reveals ecological adaptation and Cuvierian tubules defense mechanism.</title>
        <authorList>
            <person name="Chen T."/>
        </authorList>
    </citation>
    <scope>NUCLEOTIDE SEQUENCE</scope>
    <source>
        <strain evidence="3">Nanhai2018</strain>
        <tissue evidence="3">Muscle</tissue>
    </source>
</reference>
<dbReference type="GO" id="GO:0005524">
    <property type="term" value="F:ATP binding"/>
    <property type="evidence" value="ECO:0007669"/>
    <property type="project" value="UniProtKB-KW"/>
</dbReference>
<dbReference type="InterPro" id="IPR046700">
    <property type="entry name" value="DUF6570"/>
</dbReference>
<dbReference type="Pfam" id="PF05970">
    <property type="entry name" value="PIF1"/>
    <property type="match status" value="1"/>
</dbReference>
<keyword evidence="4" id="KW-1185">Reference proteome</keyword>
<dbReference type="Pfam" id="PF21530">
    <property type="entry name" value="Pif1_2B_dom"/>
    <property type="match status" value="1"/>
</dbReference>
<dbReference type="Pfam" id="PF20209">
    <property type="entry name" value="DUF6570"/>
    <property type="match status" value="1"/>
</dbReference>
<keyword evidence="1" id="KW-0233">DNA recombination</keyword>
<dbReference type="Gene3D" id="3.60.10.10">
    <property type="entry name" value="Endonuclease/exonuclease/phosphatase"/>
    <property type="match status" value="1"/>
</dbReference>
<dbReference type="InterPro" id="IPR027417">
    <property type="entry name" value="P-loop_NTPase"/>
</dbReference>
<dbReference type="InterPro" id="IPR049163">
    <property type="entry name" value="Pif1-like_2B_dom"/>
</dbReference>
<dbReference type="InterPro" id="IPR036691">
    <property type="entry name" value="Endo/exonu/phosph_ase_sf"/>
</dbReference>
<dbReference type="InterPro" id="IPR051055">
    <property type="entry name" value="PIF1_helicase"/>
</dbReference>
<evidence type="ECO:0000313" key="4">
    <source>
        <dbReference type="Proteomes" id="UP001152320"/>
    </source>
</evidence>
<dbReference type="GO" id="GO:0006281">
    <property type="term" value="P:DNA repair"/>
    <property type="evidence" value="ECO:0007669"/>
    <property type="project" value="UniProtKB-KW"/>
</dbReference>
<dbReference type="GO" id="GO:0043139">
    <property type="term" value="F:5'-3' DNA helicase activity"/>
    <property type="evidence" value="ECO:0007669"/>
    <property type="project" value="UniProtKB-EC"/>
</dbReference>
<dbReference type="InterPro" id="IPR025476">
    <property type="entry name" value="Helitron_helicase-like"/>
</dbReference>
<dbReference type="InterPro" id="IPR003593">
    <property type="entry name" value="AAA+_ATPase"/>
</dbReference>
<dbReference type="PANTHER" id="PTHR47642">
    <property type="entry name" value="ATP-DEPENDENT DNA HELICASE"/>
    <property type="match status" value="1"/>
</dbReference>
<gene>
    <name evidence="3" type="ORF">HOLleu_21286</name>
</gene>
<dbReference type="SMART" id="SM00382">
    <property type="entry name" value="AAA"/>
    <property type="match status" value="1"/>
</dbReference>
<evidence type="ECO:0000259" key="2">
    <source>
        <dbReference type="SMART" id="SM00382"/>
    </source>
</evidence>
<keyword evidence="1 3" id="KW-0347">Helicase</keyword>
<sequence>MSVVNRQSTLLFKGWCMTLKWLLHRNQHLCHICNRLLFTNQVKPFHDSRYDSDVLRTCIGLTTDIAQCSGKSSFICFTCDRTLSKKSIPCQAKGNKLQPASQPEQLKYLNCLEKHLVTPVLPFMKIIPLPKGAQKGIHGPVVCVQSDVSGSAACLPRLPSDSSLIKVKLKRKLEYKGHHLYQQVNPNKVKDALECLQALNPHFQDICVNCYHTVDNDTTVMELPGSDKLAVGSSRLNFNTQETLSSSGIISSAASYCQLETSSVCDRIGIDHEQGLSTSLDRSGEVSQSSAPQFTCLQPTNIAQYVADNLEDTILCLAPAEQYKPCNMSNSEAKAFPTLFPDGKNAIYENRIVKITPKRYFNARLLSADSRFANDPEYIFYAQYHAELNEVTSSISIAMRKGCTKNSAGELITSSVLQNSQRLHEILNQDEGFKFLKKIRGTPPYWENTMRDVYAMVRQLGIPTWFCSFSAADRRWPEIVEAILEQQHKPIPETISWTDHCKIIASNPVTAARMFEHRVQALISHVILSPAQPIGEVVDYFYRVEFQQRGWPHIHCLFWVKNAPRIDQSTDTEVATFINQYVTCKMPLPTQDPELHEIVSSVQVHSKNHSKSCKKGGKRCRFNFPQLPSLETFISRPHSCSVQDETSGDTSNTTSQHAEHVLQKMWDNIFKSTSTVNLQQVFQELHITQEEFQNYVDIITSKRKVYLKRCVQDVWVNNYNEHLLRLWNANMDIQFVLDAYSCIMYILSYMTKAEHEMGSLLKQAQQEAREGNTDAVAELRRLGSVYLNHREVSIMEAVYRVTSMPLKQCSRQVLFVPTEPNNCKISLPLTELRKKENDATDIWLPSISDKYLSRPHSHPFTLMCLATFVSQYRSVSDSQVCNKKCNSTSQPIKLRNDQGYIVRRIGKCAVIRYARIKQQKDQEKYYQSILRLYLPHFEIDFKPTSFKTYEEYFLNGNFNGMPVCQVVAENMQQYETLSQHMDDVLEEMKSNPIQEQSWADIASESELSRIEDVQDIIERGENNTTFEHEFIPEMDHDMISRCKFIDNSDLTDKGTTMSGGHFEKVHVKLKQSEITPLLQSLNKQQRQLFNHVHKHCKDKTQDPLIQPFHIFLTGGAGTGKSQLIKCIKHECAKVLSAFQDNPDNITILLVAYTGTAAYNVGGQTIHSALSIYSTSMPYKPLGEDQLNTLRSKLKNLQVLIIDEVSMVDHNMLNYIHGRLQQIMRTDSKSVFGNVSVLAVGDFYQIPPVKGKPLYKNDNSLLVNLWSIFTKWELHEIMRQKDDLAFAQLLNRLRDHVKGALLTPTDDDILRSCIKEPPQSDLIHIAAKRCRVDHHNSLMLSKLATEHLLIKAVDVVKDRSGKLKVIPNVITSAKTALNCELEVAVGARVMLVVNLDVTDGLVNGLTGTIKAVIKGNMPNGQPAALCILFDDCNAGASARRKISPPKHVDQRCIVVKPHHETFNAHTKHLTRYQFPLKLAWAVAIHKVQGITVDSAVVSFDGIFQAGMAYVALSRVRSLHGLYIQDYNPHFIYSCKHVKEALSAMTLCDLTKSNMLLYTSKNFSIVHHNVQSLPSHFLDIKSNHEYNNADVLCFSESWLTSSKGELYNISGYTLYTTPQQRRGNGVATYIRSYIPHNVVDIINCPFDAIILAVNAIPSFLILSLYRSPQSSLRQFKEQLQRILLQMEQYSHANGITYVVILGDLNYDLLQNPLIEPLKSFTQLIKRSTTSGNTLLDHIYVKPVPENLLSPFSADQRWHNTPGTQLKMETIAQLKKGPSKPYQTPLHCTIATRSDVITYQKDGVQKTMMYVALCDNTDYIKATLYDPSKIAQFGNGSTVYVRNYICRTDKTLALTSQTKVYPAKPIAVPDEIIQNAVHLVRPPTPPPMLIKDVKVSPVKTMATLSGEVTQDEVPKEVFVKGEATKVRTVTLTQHNDTIKMSLWRQDADCEIKTGDYIMAKNVMVKAYQGEMQVSSTSRTNIVKTTPPDEELFLTVLSVTDNDPYNLLCQIDGDTVGDYTCQKEILLNMLPDEIAIEDDFEETLLEILPATCCVLVQGKEIISVRQKLQAVNE</sequence>
<dbReference type="SUPFAM" id="SSF56219">
    <property type="entry name" value="DNase I-like"/>
    <property type="match status" value="1"/>
</dbReference>
<dbReference type="Pfam" id="PF14214">
    <property type="entry name" value="Helitron_like_N"/>
    <property type="match status" value="1"/>
</dbReference>
<dbReference type="SUPFAM" id="SSF50249">
    <property type="entry name" value="Nucleic acid-binding proteins"/>
    <property type="match status" value="1"/>
</dbReference>
<evidence type="ECO:0000313" key="3">
    <source>
        <dbReference type="EMBL" id="KAJ8034442.1"/>
    </source>
</evidence>
<keyword evidence="1" id="KW-0547">Nucleotide-binding</keyword>
<feature type="domain" description="AAA+ ATPase" evidence="2">
    <location>
        <begin position="1106"/>
        <end position="1320"/>
    </location>
</feature>
<comment type="similarity">
    <text evidence="1">Belongs to the helicase family.</text>
</comment>
<dbReference type="GO" id="GO:0006310">
    <property type="term" value="P:DNA recombination"/>
    <property type="evidence" value="ECO:0007669"/>
    <property type="project" value="UniProtKB-KW"/>
</dbReference>
<dbReference type="GO" id="GO:0000723">
    <property type="term" value="P:telomere maintenance"/>
    <property type="evidence" value="ECO:0007669"/>
    <property type="project" value="InterPro"/>
</dbReference>
<dbReference type="CDD" id="cd04491">
    <property type="entry name" value="SoSSB_OBF"/>
    <property type="match status" value="1"/>
</dbReference>
<protein>
    <recommendedName>
        <fullName evidence="1">ATP-dependent DNA helicase</fullName>
        <ecNumber evidence="1">5.6.2.3</ecNumber>
    </recommendedName>
</protein>
<comment type="cofactor">
    <cofactor evidence="1">
        <name>Mg(2+)</name>
        <dbReference type="ChEBI" id="CHEBI:18420"/>
    </cofactor>
</comment>
<dbReference type="InterPro" id="IPR010285">
    <property type="entry name" value="DNA_helicase_pif1-like_DEAD"/>
</dbReference>
<keyword evidence="1" id="KW-0067">ATP-binding</keyword>
<dbReference type="EC" id="5.6.2.3" evidence="1"/>
<dbReference type="Gene3D" id="3.40.50.300">
    <property type="entry name" value="P-loop containing nucleotide triphosphate hydrolases"/>
    <property type="match status" value="1"/>
</dbReference>
<dbReference type="InterPro" id="IPR012340">
    <property type="entry name" value="NA-bd_OB-fold"/>
</dbReference>
<dbReference type="Gene3D" id="2.40.50.140">
    <property type="entry name" value="Nucleic acid-binding proteins"/>
    <property type="match status" value="2"/>
</dbReference>
<dbReference type="OrthoDB" id="10040528at2759"/>